<evidence type="ECO:0000313" key="4">
    <source>
        <dbReference type="Proteomes" id="UP000501237"/>
    </source>
</evidence>
<dbReference type="KEGG" id="poj:PtoMrB4_18220"/>
<dbReference type="Proteomes" id="UP001273935">
    <property type="component" value="Unassembled WGS sequence"/>
</dbReference>
<protein>
    <submittedName>
        <fullName evidence="3">Mpo1-like protein</fullName>
    </submittedName>
</protein>
<proteinExistence type="predicted"/>
<keyword evidence="1" id="KW-1133">Transmembrane helix</keyword>
<evidence type="ECO:0000313" key="5">
    <source>
        <dbReference type="Proteomes" id="UP001273935"/>
    </source>
</evidence>
<dbReference type="InterPro" id="IPR009305">
    <property type="entry name" value="Mpo1-like"/>
</dbReference>
<feature type="transmembrane region" description="Helical" evidence="1">
    <location>
        <begin position="26"/>
        <end position="44"/>
    </location>
</feature>
<dbReference type="GeneID" id="57397037"/>
<keyword evidence="1" id="KW-0812">Transmembrane</keyword>
<evidence type="ECO:0000256" key="1">
    <source>
        <dbReference type="SAM" id="Phobius"/>
    </source>
</evidence>
<dbReference type="Proteomes" id="UP000501237">
    <property type="component" value="Chromosome"/>
</dbReference>
<dbReference type="Pfam" id="PF06127">
    <property type="entry name" value="Mpo1-like"/>
    <property type="match status" value="1"/>
</dbReference>
<feature type="transmembrane region" description="Helical" evidence="1">
    <location>
        <begin position="50"/>
        <end position="68"/>
    </location>
</feature>
<dbReference type="RefSeq" id="WP_172433068.1">
    <property type="nucleotide sequence ID" value="NZ_AP022642.1"/>
</dbReference>
<dbReference type="EMBL" id="AP022642">
    <property type="protein sequence ID" value="BCA27845.1"/>
    <property type="molecule type" value="Genomic_DNA"/>
</dbReference>
<dbReference type="AlphaFoldDB" id="A0A679GCB6"/>
<evidence type="ECO:0000313" key="2">
    <source>
        <dbReference type="EMBL" id="BCA27845.1"/>
    </source>
</evidence>
<keyword evidence="1" id="KW-0472">Membrane</keyword>
<reference evidence="3 5" key="2">
    <citation type="submission" date="2023-10" db="EMBL/GenBank/DDBJ databases">
        <title>Pseudomonas otitidis isolated from a paediatric patient with cystic fibrosis in Chile.</title>
        <authorList>
            <person name="Amsteins-Romero L."/>
            <person name="Opazo-Capurro A."/>
            <person name="Matus-Kohler M."/>
            <person name="Gonzalez-Rocha G."/>
        </authorList>
    </citation>
    <scope>NUCLEOTIDE SEQUENCE [LARGE SCALE GENOMIC DNA]</scope>
    <source>
        <strain evidence="3 5">P-714</strain>
    </source>
</reference>
<accession>A0A679GCB6</accession>
<sequence length="118" mass="13722">MGKRHPDLHRWQWRTYARNHRNPTNLVLHLIAVPLFIVSVLVILTGLFDLAWLPLALGVIGVLASLALQGHGHRLEHEAPEPFEGRRDAVGRILMEQFVTFPRFLFSGGWWRNWRNRS</sequence>
<reference evidence="2 4" key="1">
    <citation type="journal article" date="2020" name="Microbiol. Resour. Announc.">
        <title>Complete genome sequence of Pseudomonas otitidis strain MrB4, isolated from Lake Biwa in Japan.</title>
        <authorList>
            <person name="Miyazaki K."/>
            <person name="Hase E."/>
            <person name="Maruya T."/>
        </authorList>
    </citation>
    <scope>NUCLEOTIDE SEQUENCE [LARGE SCALE GENOMIC DNA]</scope>
    <source>
        <strain evidence="2 4">MrB4</strain>
    </source>
</reference>
<dbReference type="EMBL" id="JAWJUL010000092">
    <property type="protein sequence ID" value="MDV3441882.1"/>
    <property type="molecule type" value="Genomic_DNA"/>
</dbReference>
<name>A0A679GCB6_9GAMM</name>
<keyword evidence="5" id="KW-1185">Reference proteome</keyword>
<evidence type="ECO:0000313" key="3">
    <source>
        <dbReference type="EMBL" id="MDV3441882.1"/>
    </source>
</evidence>
<organism evidence="2 4">
    <name type="scientific">Metapseudomonas otitidis</name>
    <dbReference type="NCBI Taxonomy" id="319939"/>
    <lineage>
        <taxon>Bacteria</taxon>
        <taxon>Pseudomonadati</taxon>
        <taxon>Pseudomonadota</taxon>
        <taxon>Gammaproteobacteria</taxon>
        <taxon>Pseudomonadales</taxon>
        <taxon>Pseudomonadaceae</taxon>
        <taxon>Metapseudomonas</taxon>
    </lineage>
</organism>
<gene>
    <name evidence="2" type="ORF">PtoMrB4_18220</name>
    <name evidence="3" type="ORF">R0G64_20910</name>
</gene>